<dbReference type="SUPFAM" id="SSF46689">
    <property type="entry name" value="Homeodomain-like"/>
    <property type="match status" value="1"/>
</dbReference>
<dbReference type="STRING" id="395019.BMULJ_04154"/>
<gene>
    <name evidence="5" type="ordered locus">BMULJ_04154</name>
</gene>
<dbReference type="GO" id="GO:0043565">
    <property type="term" value="F:sequence-specific DNA binding"/>
    <property type="evidence" value="ECO:0007669"/>
    <property type="project" value="InterPro"/>
</dbReference>
<dbReference type="eggNOG" id="COG2207">
    <property type="taxonomic scope" value="Bacteria"/>
</dbReference>
<evidence type="ECO:0000256" key="3">
    <source>
        <dbReference type="ARBA" id="ARBA00023163"/>
    </source>
</evidence>
<keyword evidence="2" id="KW-0238">DNA-binding</keyword>
<dbReference type="AlphaFoldDB" id="A0A0H3KL96"/>
<dbReference type="SMART" id="SM00342">
    <property type="entry name" value="HTH_ARAC"/>
    <property type="match status" value="1"/>
</dbReference>
<dbReference type="GO" id="GO:0003700">
    <property type="term" value="F:DNA-binding transcription factor activity"/>
    <property type="evidence" value="ECO:0007669"/>
    <property type="project" value="InterPro"/>
</dbReference>
<dbReference type="EMBL" id="AP009386">
    <property type="protein sequence ID" value="BAG46011.1"/>
    <property type="molecule type" value="Genomic_DNA"/>
</dbReference>
<dbReference type="PANTHER" id="PTHR46796">
    <property type="entry name" value="HTH-TYPE TRANSCRIPTIONAL ACTIVATOR RHAS-RELATED"/>
    <property type="match status" value="1"/>
</dbReference>
<protein>
    <submittedName>
        <fullName evidence="5">AraC family transcriptional regulator</fullName>
    </submittedName>
</protein>
<feature type="domain" description="HTH araC/xylS-type" evidence="4">
    <location>
        <begin position="212"/>
        <end position="312"/>
    </location>
</feature>
<evidence type="ECO:0000256" key="1">
    <source>
        <dbReference type="ARBA" id="ARBA00023015"/>
    </source>
</evidence>
<evidence type="ECO:0000313" key="5">
    <source>
        <dbReference type="EMBL" id="BAG46011.1"/>
    </source>
</evidence>
<dbReference type="PANTHER" id="PTHR46796:SF12">
    <property type="entry name" value="HTH-TYPE DNA-BINDING TRANSCRIPTIONAL ACTIVATOR EUTR"/>
    <property type="match status" value="1"/>
</dbReference>
<dbReference type="Proteomes" id="UP000008815">
    <property type="component" value="Chromosome 2"/>
</dbReference>
<dbReference type="KEGG" id="bmu:Bmul_4352"/>
<accession>A0A0H3KL96</accession>
<name>A0A0H3KL96_BURM1</name>
<evidence type="ECO:0000256" key="2">
    <source>
        <dbReference type="ARBA" id="ARBA00023125"/>
    </source>
</evidence>
<dbReference type="InterPro" id="IPR018060">
    <property type="entry name" value="HTH_AraC"/>
</dbReference>
<dbReference type="InterPro" id="IPR009057">
    <property type="entry name" value="Homeodomain-like_sf"/>
</dbReference>
<evidence type="ECO:0000259" key="4">
    <source>
        <dbReference type="PROSITE" id="PS01124"/>
    </source>
</evidence>
<dbReference type="Gene3D" id="1.10.10.60">
    <property type="entry name" value="Homeodomain-like"/>
    <property type="match status" value="1"/>
</dbReference>
<keyword evidence="3" id="KW-0804">Transcription</keyword>
<dbReference type="KEGG" id="bmj:BMULJ_04154"/>
<dbReference type="Pfam" id="PF12833">
    <property type="entry name" value="HTH_18"/>
    <property type="match status" value="1"/>
</dbReference>
<organism evidence="5 6">
    <name type="scientific">Burkholderia multivorans (strain ATCC 17616 / 249)</name>
    <dbReference type="NCBI Taxonomy" id="395019"/>
    <lineage>
        <taxon>Bacteria</taxon>
        <taxon>Pseudomonadati</taxon>
        <taxon>Pseudomonadota</taxon>
        <taxon>Betaproteobacteria</taxon>
        <taxon>Burkholderiales</taxon>
        <taxon>Burkholderiaceae</taxon>
        <taxon>Burkholderia</taxon>
        <taxon>Burkholderia cepacia complex</taxon>
    </lineage>
</organism>
<evidence type="ECO:0000313" key="6">
    <source>
        <dbReference type="Proteomes" id="UP000008815"/>
    </source>
</evidence>
<proteinExistence type="predicted"/>
<keyword evidence="6" id="KW-1185">Reference proteome</keyword>
<dbReference type="PROSITE" id="PS01124">
    <property type="entry name" value="HTH_ARAC_FAMILY_2"/>
    <property type="match status" value="1"/>
</dbReference>
<sequence length="321" mass="35920">MQPAWWSDFHSDDIDGLSEHLRSFQWRYDQLDPGTFLGRIAEIDLPGVTVFREQLSRSTRQVGTTPPGTLGLALPWNQSGEIWANGVRMTEGYVGVSAYAEVEFFTASESDFAYVLIDSDAIDHAAARTGVALPRDLRDSATIALLPEGAKLALRQLFAVAHGRLGAPPETLHSDVARRLLADQFVLEFIEVFSSGISATERSVAFRTRMVKRAREVMHGHTEDPLSILDVCKQVGVSRRKLNYCFQDVLGTTPLAYMRAIRLNGARREMLACARGDSVSEIAGKWGFWHFGRFATDYKRHFGELPSQTLQRGREKRMRGS</sequence>
<keyword evidence="1" id="KW-0805">Transcription regulation</keyword>
<dbReference type="HOGENOM" id="CLU_047930_2_0_4"/>
<reference evidence="5 6" key="1">
    <citation type="submission" date="2007-04" db="EMBL/GenBank/DDBJ databases">
        <title>Complete genome sequence of Burkholderia multivorans ATCC 17616.</title>
        <authorList>
            <person name="Ohtsubo Y."/>
            <person name="Yamashita A."/>
            <person name="Kurokawa K."/>
            <person name="Takami H."/>
            <person name="Yuhara S."/>
            <person name="Nishiyama E."/>
            <person name="Endo R."/>
            <person name="Miyazaki R."/>
            <person name="Ono A."/>
            <person name="Yano K."/>
            <person name="Ito M."/>
            <person name="Sota M."/>
            <person name="Yuji N."/>
            <person name="Hattori M."/>
            <person name="Tsuda M."/>
        </authorList>
    </citation>
    <scope>NUCLEOTIDE SEQUENCE [LARGE SCALE GENOMIC DNA]</scope>
    <source>
        <strain evidence="6">ATCC 17616 / 249</strain>
    </source>
</reference>
<dbReference type="InterPro" id="IPR050204">
    <property type="entry name" value="AraC_XylS_family_regulators"/>
</dbReference>